<dbReference type="SUPFAM" id="SSF56935">
    <property type="entry name" value="Porins"/>
    <property type="match status" value="1"/>
</dbReference>
<keyword evidence="8 15" id="KW-0675">Receptor</keyword>
<dbReference type="RefSeq" id="WP_131608535.1">
    <property type="nucleotide sequence ID" value="NZ_SJSM01000004.1"/>
</dbReference>
<dbReference type="InterPro" id="IPR036942">
    <property type="entry name" value="Beta-barrel_TonB_sf"/>
</dbReference>
<evidence type="ECO:0000259" key="13">
    <source>
        <dbReference type="Pfam" id="PF00593"/>
    </source>
</evidence>
<feature type="domain" description="TonB-dependent receptor plug" evidence="14">
    <location>
        <begin position="65"/>
        <end position="168"/>
    </location>
</feature>
<reference evidence="15 16" key="1">
    <citation type="submission" date="2019-02" db="EMBL/GenBank/DDBJ databases">
        <title>Pedobacter sp. RP-3-8 sp. nov., isolated from Arctic soil.</title>
        <authorList>
            <person name="Dahal R.H."/>
        </authorList>
    </citation>
    <scope>NUCLEOTIDE SEQUENCE [LARGE SCALE GENOMIC DNA]</scope>
    <source>
        <strain evidence="15 16">RP-3-8</strain>
    </source>
</reference>
<evidence type="ECO:0000256" key="12">
    <source>
        <dbReference type="SAM" id="SignalP"/>
    </source>
</evidence>
<comment type="similarity">
    <text evidence="10 11">Belongs to the TonB-dependent receptor family.</text>
</comment>
<keyword evidence="16" id="KW-1185">Reference proteome</keyword>
<comment type="subcellular location">
    <subcellularLocation>
        <location evidence="1 10">Cell outer membrane</location>
        <topology evidence="1 10">Multi-pass membrane protein</topology>
    </subcellularLocation>
</comment>
<evidence type="ECO:0000256" key="6">
    <source>
        <dbReference type="ARBA" id="ARBA00023077"/>
    </source>
</evidence>
<keyword evidence="7 10" id="KW-0472">Membrane</keyword>
<dbReference type="GO" id="GO:0044718">
    <property type="term" value="P:siderophore transmembrane transport"/>
    <property type="evidence" value="ECO:0007669"/>
    <property type="project" value="TreeGrafter"/>
</dbReference>
<dbReference type="Pfam" id="PF07715">
    <property type="entry name" value="Plug"/>
    <property type="match status" value="1"/>
</dbReference>
<dbReference type="GO" id="GO:0009279">
    <property type="term" value="C:cell outer membrane"/>
    <property type="evidence" value="ECO:0007669"/>
    <property type="project" value="UniProtKB-SubCell"/>
</dbReference>
<sequence>MMSLKRVAFPVILFTTLSTFSALSICSSLSAHAQQPLKLKGDSINKLNEVVVKENRLQLPFSKQNRNIWIIDQEKIKTLPARSISELLSYVSGVDVRQRGPGGLQADISIDGGTFDQSLVLINGIKVSDPQTGHNMMNLPINMDDIDHIEVLRGSASRVYGINALTGAINIVTRNPIKTGVSTNVFAGSSFKDNASGDKYYNYGVHASGNLVLKGSSHLLSAGQEAGNGYRYNTAFNNQKVYYQGKYAVGKTDVIDVLAGYVHNNFGANGFYSSPGDKESEETVKTALASIAYTTKLTENWTIVPRISYRNNVDDYLYIKQTPEKFHNLHKTNVFDAELNNTIQTKIGTFGLGLEARTERIKSTNLGKRNRNNAGMFAEYKFEPVSRLLINAGVYTNYNSDYGWQAFPGLDAGYNFYGNWRVFANVGTGQRLPTYTDLYYKGPTNIGNDQLRPEKSQYAEGGLKFNNERLALNASYFVRRIDNFIDWVKTLQTDPWQPQNFSRVNTKGFTLSADYSLLPATEGVFSQVRIGASYTNLTPSFKKTLATAVFSRYALESLRNQLSSTVSADFYKLFSLSLTTRYSERINYKDYMVMDARVAFKQKNYSIYADGANLFNVQYIEAGAVPMPGSWFTLGLKTSF</sequence>
<evidence type="ECO:0000256" key="8">
    <source>
        <dbReference type="ARBA" id="ARBA00023170"/>
    </source>
</evidence>
<dbReference type="GO" id="GO:0015344">
    <property type="term" value="F:siderophore uptake transmembrane transporter activity"/>
    <property type="evidence" value="ECO:0007669"/>
    <property type="project" value="TreeGrafter"/>
</dbReference>
<keyword evidence="6 11" id="KW-0798">TonB box</keyword>
<feature type="chain" id="PRO_5020877557" evidence="12">
    <location>
        <begin position="34"/>
        <end position="640"/>
    </location>
</feature>
<feature type="domain" description="TonB-dependent receptor-like beta-barrel" evidence="13">
    <location>
        <begin position="239"/>
        <end position="614"/>
    </location>
</feature>
<evidence type="ECO:0000259" key="14">
    <source>
        <dbReference type="Pfam" id="PF07715"/>
    </source>
</evidence>
<keyword evidence="3 10" id="KW-1134">Transmembrane beta strand</keyword>
<dbReference type="Proteomes" id="UP000291117">
    <property type="component" value="Unassembled WGS sequence"/>
</dbReference>
<evidence type="ECO:0000256" key="4">
    <source>
        <dbReference type="ARBA" id="ARBA00022692"/>
    </source>
</evidence>
<organism evidence="15 16">
    <name type="scientific">Pedobacter hiemivivus</name>
    <dbReference type="NCBI Taxonomy" id="2530454"/>
    <lineage>
        <taxon>Bacteria</taxon>
        <taxon>Pseudomonadati</taxon>
        <taxon>Bacteroidota</taxon>
        <taxon>Sphingobacteriia</taxon>
        <taxon>Sphingobacteriales</taxon>
        <taxon>Sphingobacteriaceae</taxon>
        <taxon>Pedobacter</taxon>
    </lineage>
</organism>
<dbReference type="PANTHER" id="PTHR30069">
    <property type="entry name" value="TONB-DEPENDENT OUTER MEMBRANE RECEPTOR"/>
    <property type="match status" value="1"/>
</dbReference>
<dbReference type="Gene3D" id="2.170.130.10">
    <property type="entry name" value="TonB-dependent receptor, plug domain"/>
    <property type="match status" value="1"/>
</dbReference>
<dbReference type="InterPro" id="IPR039426">
    <property type="entry name" value="TonB-dep_rcpt-like"/>
</dbReference>
<gene>
    <name evidence="15" type="ORF">EZ444_09725</name>
</gene>
<dbReference type="InterPro" id="IPR012910">
    <property type="entry name" value="Plug_dom"/>
</dbReference>
<evidence type="ECO:0000256" key="1">
    <source>
        <dbReference type="ARBA" id="ARBA00004571"/>
    </source>
</evidence>
<comment type="caution">
    <text evidence="15">The sequence shown here is derived from an EMBL/GenBank/DDBJ whole genome shotgun (WGS) entry which is preliminary data.</text>
</comment>
<dbReference type="InterPro" id="IPR000531">
    <property type="entry name" value="Beta-barrel_TonB"/>
</dbReference>
<keyword evidence="4 10" id="KW-0812">Transmembrane</keyword>
<evidence type="ECO:0000256" key="3">
    <source>
        <dbReference type="ARBA" id="ARBA00022452"/>
    </source>
</evidence>
<evidence type="ECO:0000256" key="5">
    <source>
        <dbReference type="ARBA" id="ARBA00022729"/>
    </source>
</evidence>
<accession>A0A4R0NDG4</accession>
<keyword evidence="2 10" id="KW-0813">Transport</keyword>
<dbReference type="InterPro" id="IPR037066">
    <property type="entry name" value="Plug_dom_sf"/>
</dbReference>
<evidence type="ECO:0000256" key="2">
    <source>
        <dbReference type="ARBA" id="ARBA00022448"/>
    </source>
</evidence>
<evidence type="ECO:0000256" key="11">
    <source>
        <dbReference type="RuleBase" id="RU003357"/>
    </source>
</evidence>
<keyword evidence="9 10" id="KW-0998">Cell outer membrane</keyword>
<keyword evidence="5 12" id="KW-0732">Signal</keyword>
<protein>
    <submittedName>
        <fullName evidence="15">TonB-dependent receptor</fullName>
    </submittedName>
</protein>
<dbReference type="Pfam" id="PF00593">
    <property type="entry name" value="TonB_dep_Rec_b-barrel"/>
    <property type="match status" value="1"/>
</dbReference>
<dbReference type="EMBL" id="SJSM01000004">
    <property type="protein sequence ID" value="TCC97122.1"/>
    <property type="molecule type" value="Genomic_DNA"/>
</dbReference>
<dbReference type="AlphaFoldDB" id="A0A4R0NDG4"/>
<evidence type="ECO:0000256" key="9">
    <source>
        <dbReference type="ARBA" id="ARBA00023237"/>
    </source>
</evidence>
<dbReference type="Gene3D" id="2.40.170.20">
    <property type="entry name" value="TonB-dependent receptor, beta-barrel domain"/>
    <property type="match status" value="1"/>
</dbReference>
<name>A0A4R0NDG4_9SPHI</name>
<evidence type="ECO:0000256" key="7">
    <source>
        <dbReference type="ARBA" id="ARBA00023136"/>
    </source>
</evidence>
<proteinExistence type="inferred from homology"/>
<evidence type="ECO:0000256" key="10">
    <source>
        <dbReference type="PROSITE-ProRule" id="PRU01360"/>
    </source>
</evidence>
<dbReference type="OrthoDB" id="9758472at2"/>
<dbReference type="PANTHER" id="PTHR30069:SF29">
    <property type="entry name" value="HEMOGLOBIN AND HEMOGLOBIN-HAPTOGLOBIN-BINDING PROTEIN 1-RELATED"/>
    <property type="match status" value="1"/>
</dbReference>
<evidence type="ECO:0000313" key="15">
    <source>
        <dbReference type="EMBL" id="TCC97122.1"/>
    </source>
</evidence>
<evidence type="ECO:0000313" key="16">
    <source>
        <dbReference type="Proteomes" id="UP000291117"/>
    </source>
</evidence>
<dbReference type="PROSITE" id="PS52016">
    <property type="entry name" value="TONB_DEPENDENT_REC_3"/>
    <property type="match status" value="1"/>
</dbReference>
<feature type="signal peptide" evidence="12">
    <location>
        <begin position="1"/>
        <end position="33"/>
    </location>
</feature>